<comment type="similarity">
    <text evidence="9">Belongs to the GSP H family.</text>
</comment>
<dbReference type="InterPro" id="IPR022346">
    <property type="entry name" value="T2SS_GspH"/>
</dbReference>
<evidence type="ECO:0000256" key="2">
    <source>
        <dbReference type="ARBA" id="ARBA00021549"/>
    </source>
</evidence>
<comment type="subcellular location">
    <subcellularLocation>
        <location evidence="1">Cell inner membrane</location>
        <topology evidence="1">Single-pass membrane protein</topology>
    </subcellularLocation>
</comment>
<comment type="caution">
    <text evidence="12">The sequence shown here is derived from an EMBL/GenBank/DDBJ whole genome shotgun (WGS) entry which is preliminary data.</text>
</comment>
<dbReference type="Gene3D" id="3.55.40.10">
    <property type="entry name" value="minor pseudopilin epsh domain"/>
    <property type="match status" value="1"/>
</dbReference>
<dbReference type="Pfam" id="PF12019">
    <property type="entry name" value="GspH"/>
    <property type="match status" value="1"/>
</dbReference>
<evidence type="ECO:0000256" key="10">
    <source>
        <dbReference type="ARBA" id="ARBA00030775"/>
    </source>
</evidence>
<evidence type="ECO:0000256" key="9">
    <source>
        <dbReference type="ARBA" id="ARBA00025772"/>
    </source>
</evidence>
<dbReference type="NCBIfam" id="TIGR01708">
    <property type="entry name" value="typeII_sec_gspH"/>
    <property type="match status" value="1"/>
</dbReference>
<dbReference type="GO" id="GO:0015627">
    <property type="term" value="C:type II protein secretion system complex"/>
    <property type="evidence" value="ECO:0007669"/>
    <property type="project" value="InterPro"/>
</dbReference>
<feature type="domain" description="General secretion pathway GspH" evidence="11">
    <location>
        <begin position="41"/>
        <end position="142"/>
    </location>
</feature>
<dbReference type="AlphaFoldDB" id="A0A7W3YUM2"/>
<dbReference type="InterPro" id="IPR049875">
    <property type="entry name" value="TypeII_GspH"/>
</dbReference>
<evidence type="ECO:0000313" key="13">
    <source>
        <dbReference type="Proteomes" id="UP000550609"/>
    </source>
</evidence>
<dbReference type="InterPro" id="IPR045584">
    <property type="entry name" value="Pilin-like"/>
</dbReference>
<keyword evidence="7" id="KW-1133">Transmembrane helix</keyword>
<dbReference type="PRINTS" id="PR00885">
    <property type="entry name" value="BCTERIALGSPH"/>
</dbReference>
<keyword evidence="8" id="KW-0472">Membrane</keyword>
<sequence length="149" mass="16249">MHRRAAGFSLIELLVVLVLLALASAAVVLSVPPADPLREPVQRLAARLAHAQDQAVLRNQSLRVLLDGDGYRFEHRQQGQWQPSSDPALAAQPWPAPTTLVFAGQASEQLQLILDPAGNTLPGLLELHSGQQRWQLQLHADGSIDVQPR</sequence>
<protein>
    <recommendedName>
        <fullName evidence="2">Type II secretion system protein H</fullName>
    </recommendedName>
    <alternativeName>
        <fullName evidence="10">General secretion pathway protein H</fullName>
    </alternativeName>
</protein>
<dbReference type="Proteomes" id="UP000550609">
    <property type="component" value="Unassembled WGS sequence"/>
</dbReference>
<evidence type="ECO:0000256" key="5">
    <source>
        <dbReference type="ARBA" id="ARBA00022519"/>
    </source>
</evidence>
<evidence type="ECO:0000256" key="1">
    <source>
        <dbReference type="ARBA" id="ARBA00004377"/>
    </source>
</evidence>
<dbReference type="RefSeq" id="WP_182621614.1">
    <property type="nucleotide sequence ID" value="NZ_JACIUV010000002.1"/>
</dbReference>
<keyword evidence="6" id="KW-0812">Transmembrane</keyword>
<dbReference type="GO" id="GO:0015628">
    <property type="term" value="P:protein secretion by the type II secretion system"/>
    <property type="evidence" value="ECO:0007669"/>
    <property type="project" value="InterPro"/>
</dbReference>
<evidence type="ECO:0000256" key="7">
    <source>
        <dbReference type="ARBA" id="ARBA00022989"/>
    </source>
</evidence>
<dbReference type="InterPro" id="IPR012902">
    <property type="entry name" value="N_methyl_site"/>
</dbReference>
<keyword evidence="4" id="KW-0488">Methylation</keyword>
<organism evidence="12 13">
    <name type="scientific">Stenotrophomonas koreensis</name>
    <dbReference type="NCBI Taxonomy" id="266128"/>
    <lineage>
        <taxon>Bacteria</taxon>
        <taxon>Pseudomonadati</taxon>
        <taxon>Pseudomonadota</taxon>
        <taxon>Gammaproteobacteria</taxon>
        <taxon>Lysobacterales</taxon>
        <taxon>Lysobacteraceae</taxon>
        <taxon>Stenotrophomonas</taxon>
    </lineage>
</organism>
<name>A0A7W3YUM2_9GAMM</name>
<dbReference type="Pfam" id="PF07963">
    <property type="entry name" value="N_methyl"/>
    <property type="match status" value="1"/>
</dbReference>
<proteinExistence type="inferred from homology"/>
<dbReference type="PROSITE" id="PS00409">
    <property type="entry name" value="PROKAR_NTER_METHYL"/>
    <property type="match status" value="1"/>
</dbReference>
<dbReference type="EMBL" id="JACIUV010000002">
    <property type="protein sequence ID" value="MBB1116282.1"/>
    <property type="molecule type" value="Genomic_DNA"/>
</dbReference>
<evidence type="ECO:0000313" key="12">
    <source>
        <dbReference type="EMBL" id="MBB1116282.1"/>
    </source>
</evidence>
<reference evidence="12 13" key="1">
    <citation type="submission" date="2020-08" db="EMBL/GenBank/DDBJ databases">
        <title>Stenotrophomonas sp. W1S232.</title>
        <authorList>
            <person name="Deng Y."/>
        </authorList>
    </citation>
    <scope>NUCLEOTIDE SEQUENCE [LARGE SCALE GENOMIC DNA]</scope>
    <source>
        <strain evidence="12 13">W1S232</strain>
    </source>
</reference>
<accession>A0A7W3YUM2</accession>
<dbReference type="GO" id="GO:0005886">
    <property type="term" value="C:plasma membrane"/>
    <property type="evidence" value="ECO:0007669"/>
    <property type="project" value="UniProtKB-SubCell"/>
</dbReference>
<dbReference type="InterPro" id="IPR002416">
    <property type="entry name" value="T2SS_protein-GspH"/>
</dbReference>
<keyword evidence="3" id="KW-1003">Cell membrane</keyword>
<keyword evidence="5" id="KW-0997">Cell inner membrane</keyword>
<evidence type="ECO:0000256" key="8">
    <source>
        <dbReference type="ARBA" id="ARBA00023136"/>
    </source>
</evidence>
<evidence type="ECO:0000256" key="3">
    <source>
        <dbReference type="ARBA" id="ARBA00022475"/>
    </source>
</evidence>
<evidence type="ECO:0000256" key="4">
    <source>
        <dbReference type="ARBA" id="ARBA00022481"/>
    </source>
</evidence>
<evidence type="ECO:0000259" key="11">
    <source>
        <dbReference type="Pfam" id="PF12019"/>
    </source>
</evidence>
<dbReference type="NCBIfam" id="TIGR02532">
    <property type="entry name" value="IV_pilin_GFxxxE"/>
    <property type="match status" value="1"/>
</dbReference>
<gene>
    <name evidence="12" type="primary">gspH</name>
    <name evidence="12" type="ORF">H4O09_04275</name>
</gene>
<dbReference type="SUPFAM" id="SSF54523">
    <property type="entry name" value="Pili subunits"/>
    <property type="match status" value="1"/>
</dbReference>
<evidence type="ECO:0000256" key="6">
    <source>
        <dbReference type="ARBA" id="ARBA00022692"/>
    </source>
</evidence>